<sequence>MTQPLPLSAQVVLITGASTGIGAALAKLLATKAPGIRLVLAARRLDRLQVVASFCEEAGAKTLIVPTDLSQVSQAEALVDAAFKAFGQVNVLVNNAGYGQMGPVELVSIPAVERQLQVNLVAPIALIQALIPSMRQQGSGRIINVSSIAGRLSFPFGGIYSASKFGLEALSDALRMELQPFNIDVSVIEPGPVKTEFFQVAQKMTSGSIEAPETTPYRACFEHMEGFEERMKGNTWSSERVAQVIYQAIAATKPRPRYIAATGGEILLFMMEKVLPTWMVDAFWQKLYGIDRISGN</sequence>
<dbReference type="AlphaFoldDB" id="A0A2T1C6U6"/>
<keyword evidence="6" id="KW-1185">Reference proteome</keyword>
<name>A0A2T1C6U6_9CYAN</name>
<dbReference type="GO" id="GO:0005829">
    <property type="term" value="C:cytosol"/>
    <property type="evidence" value="ECO:0007669"/>
    <property type="project" value="TreeGrafter"/>
</dbReference>
<evidence type="ECO:0000313" key="5">
    <source>
        <dbReference type="EMBL" id="PSB03964.1"/>
    </source>
</evidence>
<evidence type="ECO:0000256" key="2">
    <source>
        <dbReference type="ARBA" id="ARBA00023002"/>
    </source>
</evidence>
<accession>A0A2T1C6U6</accession>
<dbReference type="RefSeq" id="WP_106287720.1">
    <property type="nucleotide sequence ID" value="NZ_CAWNTC010000229.1"/>
</dbReference>
<dbReference type="Gene3D" id="3.40.50.720">
    <property type="entry name" value="NAD(P)-binding Rossmann-like Domain"/>
    <property type="match status" value="1"/>
</dbReference>
<protein>
    <submittedName>
        <fullName evidence="5">Oxidoreductase</fullName>
    </submittedName>
</protein>
<dbReference type="InterPro" id="IPR002347">
    <property type="entry name" value="SDR_fam"/>
</dbReference>
<dbReference type="InterPro" id="IPR057326">
    <property type="entry name" value="KR_dom"/>
</dbReference>
<dbReference type="PROSITE" id="PS00061">
    <property type="entry name" value="ADH_SHORT"/>
    <property type="match status" value="1"/>
</dbReference>
<comment type="caution">
    <text evidence="5">The sequence shown here is derived from an EMBL/GenBank/DDBJ whole genome shotgun (WGS) entry which is preliminary data.</text>
</comment>
<dbReference type="PRINTS" id="PR00081">
    <property type="entry name" value="GDHRDH"/>
</dbReference>
<comment type="similarity">
    <text evidence="1 3">Belongs to the short-chain dehydrogenases/reductases (SDR) family.</text>
</comment>
<dbReference type="PANTHER" id="PTHR43391:SF86">
    <property type="entry name" value="SHORT-CHAIN DEHYDROGENASE_REDUCTASE FAMILY PROTEIN"/>
    <property type="match status" value="1"/>
</dbReference>
<dbReference type="PANTHER" id="PTHR43391">
    <property type="entry name" value="RETINOL DEHYDROGENASE-RELATED"/>
    <property type="match status" value="1"/>
</dbReference>
<dbReference type="InterPro" id="IPR020904">
    <property type="entry name" value="Sc_DH/Rdtase_CS"/>
</dbReference>
<dbReference type="SUPFAM" id="SSF51735">
    <property type="entry name" value="NAD(P)-binding Rossmann-fold domains"/>
    <property type="match status" value="1"/>
</dbReference>
<dbReference type="EMBL" id="PVWJ01000020">
    <property type="protein sequence ID" value="PSB03964.1"/>
    <property type="molecule type" value="Genomic_DNA"/>
</dbReference>
<dbReference type="OrthoDB" id="9775296at2"/>
<gene>
    <name evidence="5" type="ORF">C7B64_05850</name>
</gene>
<dbReference type="Proteomes" id="UP000238762">
    <property type="component" value="Unassembled WGS sequence"/>
</dbReference>
<dbReference type="GO" id="GO:0016491">
    <property type="term" value="F:oxidoreductase activity"/>
    <property type="evidence" value="ECO:0007669"/>
    <property type="project" value="UniProtKB-KW"/>
</dbReference>
<evidence type="ECO:0000256" key="1">
    <source>
        <dbReference type="ARBA" id="ARBA00006484"/>
    </source>
</evidence>
<organism evidence="5 6">
    <name type="scientific">Merismopedia glauca CCAP 1448/3</name>
    <dbReference type="NCBI Taxonomy" id="1296344"/>
    <lineage>
        <taxon>Bacteria</taxon>
        <taxon>Bacillati</taxon>
        <taxon>Cyanobacteriota</taxon>
        <taxon>Cyanophyceae</taxon>
        <taxon>Synechococcales</taxon>
        <taxon>Merismopediaceae</taxon>
        <taxon>Merismopedia</taxon>
    </lineage>
</organism>
<dbReference type="InterPro" id="IPR036291">
    <property type="entry name" value="NAD(P)-bd_dom_sf"/>
</dbReference>
<feature type="domain" description="Ketoreductase" evidence="4">
    <location>
        <begin position="10"/>
        <end position="196"/>
    </location>
</feature>
<evidence type="ECO:0000256" key="3">
    <source>
        <dbReference type="RuleBase" id="RU000363"/>
    </source>
</evidence>
<proteinExistence type="inferred from homology"/>
<dbReference type="SMART" id="SM00822">
    <property type="entry name" value="PKS_KR"/>
    <property type="match status" value="1"/>
</dbReference>
<evidence type="ECO:0000259" key="4">
    <source>
        <dbReference type="SMART" id="SM00822"/>
    </source>
</evidence>
<dbReference type="Pfam" id="PF00106">
    <property type="entry name" value="adh_short"/>
    <property type="match status" value="1"/>
</dbReference>
<dbReference type="PRINTS" id="PR00080">
    <property type="entry name" value="SDRFAMILY"/>
</dbReference>
<reference evidence="5 6" key="2">
    <citation type="submission" date="2018-03" db="EMBL/GenBank/DDBJ databases">
        <title>The ancient ancestry and fast evolution of plastids.</title>
        <authorList>
            <person name="Moore K.R."/>
            <person name="Magnabosco C."/>
            <person name="Momper L."/>
            <person name="Gold D.A."/>
            <person name="Bosak T."/>
            <person name="Fournier G.P."/>
        </authorList>
    </citation>
    <scope>NUCLEOTIDE SEQUENCE [LARGE SCALE GENOMIC DNA]</scope>
    <source>
        <strain evidence="5 6">CCAP 1448/3</strain>
    </source>
</reference>
<keyword evidence="2" id="KW-0560">Oxidoreductase</keyword>
<dbReference type="PIRSF" id="PIRSF000126">
    <property type="entry name" value="11-beta-HSD1"/>
    <property type="match status" value="1"/>
</dbReference>
<evidence type="ECO:0000313" key="6">
    <source>
        <dbReference type="Proteomes" id="UP000238762"/>
    </source>
</evidence>
<reference evidence="5 6" key="1">
    <citation type="submission" date="2018-02" db="EMBL/GenBank/DDBJ databases">
        <authorList>
            <person name="Cohen D.B."/>
            <person name="Kent A.D."/>
        </authorList>
    </citation>
    <scope>NUCLEOTIDE SEQUENCE [LARGE SCALE GENOMIC DNA]</scope>
    <source>
        <strain evidence="5 6">CCAP 1448/3</strain>
    </source>
</reference>
<dbReference type="CDD" id="cd05374">
    <property type="entry name" value="17beta-HSD-like_SDR_c"/>
    <property type="match status" value="1"/>
</dbReference>